<gene>
    <name evidence="2" type="ORF">EAH86_04755</name>
</gene>
<feature type="transmembrane region" description="Helical" evidence="1">
    <location>
        <begin position="503"/>
        <end position="522"/>
    </location>
</feature>
<sequence length="551" mass="59430">MSVVRRSEIDGVQAFWVDSGRPTLTASLVTRQGMVDETLPTTGWTHLLEHLALHDRASGPLHVNGSVSLLHTRLDAHGPADRVAQVLEALTGWLAEPTFDELAREQSVLRAEAAMRGAGEVSVGLLWRYGAGGPGLSGYSEPGLSRADAQALTGLAQQTFTRGNTVLFLDGPPPEGLALHLPDGALRRAPAARPCDDTLPAAYLINAGITLSGVLPRSVAGTVLPHVLREVLTAEFRERDGGAYAPWAHYEPVDDESAVVFAGSDANEALLQSIADRAIFQLGQVAKGVFKSSLVTDTVEQLVQAMTDPYNLPGLAYRAATDHLRGDPPVDLEEVLEEYRAVDLDAVVESAAAMRSSLMVGIAREARWTQEMPILGMPSGAAMVDGRGHRSLNFPAHRERLVVGREGVQIGSAKDFRTVRRDEVAGMFVYPDGAREVVARDGWSINVEPTLWSAGAEATRGMDAMVPADLHIPMLARGPDRVPRPMSFWRRLHHLAQQGNRRFWVVAAGLFLLWIAILVVATSVTGRVPVGGVIGGLAVGAWSFLRERKRE</sequence>
<evidence type="ECO:0000313" key="2">
    <source>
        <dbReference type="EMBL" id="TPG19743.1"/>
    </source>
</evidence>
<dbReference type="Gene3D" id="3.30.830.10">
    <property type="entry name" value="Metalloenzyme, LuxS/M16 peptidase-like"/>
    <property type="match status" value="2"/>
</dbReference>
<dbReference type="GO" id="GO:0046872">
    <property type="term" value="F:metal ion binding"/>
    <property type="evidence" value="ECO:0007669"/>
    <property type="project" value="InterPro"/>
</dbReference>
<accession>A0A502D3T5</accession>
<evidence type="ECO:0000256" key="1">
    <source>
        <dbReference type="SAM" id="Phobius"/>
    </source>
</evidence>
<protein>
    <submittedName>
        <fullName evidence="2">Insulinase family protein</fullName>
    </submittedName>
</protein>
<reference evidence="2 3" key="1">
    <citation type="journal article" date="2019" name="Environ. Microbiol.">
        <title>Species interactions and distinct microbial communities in high Arctic permafrost affected cryosols are associated with the CH4 and CO2 gas fluxes.</title>
        <authorList>
            <person name="Altshuler I."/>
            <person name="Hamel J."/>
            <person name="Turney S."/>
            <person name="Magnuson E."/>
            <person name="Levesque R."/>
            <person name="Greer C."/>
            <person name="Whyte L.G."/>
        </authorList>
    </citation>
    <scope>NUCLEOTIDE SEQUENCE [LARGE SCALE GENOMIC DNA]</scope>
    <source>
        <strain evidence="2 3">S9.3A</strain>
    </source>
</reference>
<dbReference type="SUPFAM" id="SSF63411">
    <property type="entry name" value="LuxS/MPP-like metallohydrolase"/>
    <property type="match status" value="2"/>
</dbReference>
<evidence type="ECO:0000313" key="3">
    <source>
        <dbReference type="Proteomes" id="UP000317722"/>
    </source>
</evidence>
<dbReference type="OrthoDB" id="3798591at2"/>
<dbReference type="Proteomes" id="UP000317722">
    <property type="component" value="Unassembled WGS sequence"/>
</dbReference>
<dbReference type="InterPro" id="IPR011249">
    <property type="entry name" value="Metalloenz_LuxS/M16"/>
</dbReference>
<proteinExistence type="predicted"/>
<dbReference type="AlphaFoldDB" id="A0A502D3T5"/>
<keyword evidence="3" id="KW-1185">Reference proteome</keyword>
<dbReference type="EMBL" id="RCZM01000001">
    <property type="protein sequence ID" value="TPG19743.1"/>
    <property type="molecule type" value="Genomic_DNA"/>
</dbReference>
<name>A0A502D3T5_9MICO</name>
<keyword evidence="1" id="KW-1133">Transmembrane helix</keyword>
<keyword evidence="1" id="KW-0472">Membrane</keyword>
<feature type="transmembrane region" description="Helical" evidence="1">
    <location>
        <begin position="528"/>
        <end position="545"/>
    </location>
</feature>
<comment type="caution">
    <text evidence="2">The sequence shown here is derived from an EMBL/GenBank/DDBJ whole genome shotgun (WGS) entry which is preliminary data.</text>
</comment>
<organism evidence="2 3">
    <name type="scientific">Pedococcus bigeumensis</name>
    <dbReference type="NCBI Taxonomy" id="433644"/>
    <lineage>
        <taxon>Bacteria</taxon>
        <taxon>Bacillati</taxon>
        <taxon>Actinomycetota</taxon>
        <taxon>Actinomycetes</taxon>
        <taxon>Micrococcales</taxon>
        <taxon>Intrasporangiaceae</taxon>
        <taxon>Pedococcus</taxon>
    </lineage>
</organism>
<keyword evidence="1" id="KW-0812">Transmembrane</keyword>
<dbReference type="RefSeq" id="WP_140737396.1">
    <property type="nucleotide sequence ID" value="NZ_RCZM01000001.1"/>
</dbReference>